<dbReference type="Gene3D" id="2.40.50.180">
    <property type="entry name" value="CheA-289, Domain 4"/>
    <property type="match status" value="3"/>
</dbReference>
<dbReference type="GO" id="GO:0005829">
    <property type="term" value="C:cytosol"/>
    <property type="evidence" value="ECO:0007669"/>
    <property type="project" value="TreeGrafter"/>
</dbReference>
<dbReference type="KEGG" id="dli:dnl_01410"/>
<keyword evidence="4" id="KW-1185">Reference proteome</keyword>
<sequence>MAQTDQEQKQAVPDDVPDIINDNVLETDEGQVVVFRLADEEFGVDIHNVKEIVRLPDITPIPRSPEYVAGICNLRGNVLPVIDTRTRFSMEPEETTDHTRLLVVESGGIQTSLIVDSVREVMRMHHAHKEPPPPVCRGIDREFLSSVIKVDGGQRLILMLNLGEVFFMETETGAIEAKTGELNTETSSVLKDHDIEEEQLVSFKLAGDVYAFNISRVREILKITNVTAVPNVPDYVKGLFTIRNHLMPIVDLRGLLGMPAIILEYLEMVDKGIEEDRNWVENLRHVVDAGSYFTGIRDSRETYFGQWVESYRSTSVDIEGIIKQLKKHRAKLFSLGLQVIETSKTNKAAALSMMNEKLLPLMEIVSGVLHQFKNILEKHISEDQRALVVEAGTMSIGFLVDWVDEVIRIPRSVIDDTPALAASERKELKAVAKLNQGERLIMIMDETALISDETSRVLKKIKKDTDLDMSLDKQGKTLAQQSMDEVQLVTFTINQEEYGIRIMQVQEINRATEITSVPRAPDFVDGMTNLRGNVIPVINIRSLFGLEDKEVDDRTRVIIVDIGGHKTGLRVDIVNEVLRLSKHDIEITPGIVTSGGANNYMEGVCKIGSGKRMVILLNMEKILDEKELNALNSITDDSARKQQGSKPRPSLKNAPEKKKIALPKTMEKKEGKKKKMEIDE</sequence>
<evidence type="ECO:0000313" key="3">
    <source>
        <dbReference type="EMBL" id="QTA77938.1"/>
    </source>
</evidence>
<dbReference type="Gene3D" id="2.30.30.40">
    <property type="entry name" value="SH3 Domains"/>
    <property type="match status" value="3"/>
</dbReference>
<dbReference type="GO" id="GO:0006935">
    <property type="term" value="P:chemotaxis"/>
    <property type="evidence" value="ECO:0007669"/>
    <property type="project" value="InterPro"/>
</dbReference>
<feature type="compositionally biased region" description="Basic residues" evidence="1">
    <location>
        <begin position="671"/>
        <end position="680"/>
    </location>
</feature>
<dbReference type="GO" id="GO:0007165">
    <property type="term" value="P:signal transduction"/>
    <property type="evidence" value="ECO:0007669"/>
    <property type="project" value="InterPro"/>
</dbReference>
<dbReference type="CDD" id="cd00732">
    <property type="entry name" value="CheW"/>
    <property type="match status" value="2"/>
</dbReference>
<feature type="compositionally biased region" description="Basic and acidic residues" evidence="1">
    <location>
        <begin position="654"/>
        <end position="670"/>
    </location>
</feature>
<evidence type="ECO:0000313" key="4">
    <source>
        <dbReference type="Proteomes" id="UP000663720"/>
    </source>
</evidence>
<evidence type="ECO:0000256" key="1">
    <source>
        <dbReference type="SAM" id="MobiDB-lite"/>
    </source>
</evidence>
<dbReference type="InterPro" id="IPR036061">
    <property type="entry name" value="CheW-like_dom_sf"/>
</dbReference>
<feature type="domain" description="CheW-like" evidence="2">
    <location>
        <begin position="485"/>
        <end position="628"/>
    </location>
</feature>
<dbReference type="RefSeq" id="WP_207689856.1">
    <property type="nucleotide sequence ID" value="NZ_CP061799.1"/>
</dbReference>
<feature type="region of interest" description="Disordered" evidence="1">
    <location>
        <begin position="634"/>
        <end position="680"/>
    </location>
</feature>
<gene>
    <name evidence="3" type="primary">cheW1</name>
    <name evidence="3" type="ORF">dnl_01410</name>
</gene>
<name>A0A975GE82_9BACT</name>
<feature type="domain" description="CheW-like" evidence="2">
    <location>
        <begin position="197"/>
        <end position="455"/>
    </location>
</feature>
<dbReference type="PROSITE" id="PS50851">
    <property type="entry name" value="CHEW"/>
    <property type="match status" value="3"/>
</dbReference>
<evidence type="ECO:0000259" key="2">
    <source>
        <dbReference type="PROSITE" id="PS50851"/>
    </source>
</evidence>
<feature type="compositionally biased region" description="Polar residues" evidence="1">
    <location>
        <begin position="634"/>
        <end position="645"/>
    </location>
</feature>
<dbReference type="InterPro" id="IPR002545">
    <property type="entry name" value="CheW-lke_dom"/>
</dbReference>
<dbReference type="SMART" id="SM00260">
    <property type="entry name" value="CheW"/>
    <property type="match status" value="3"/>
</dbReference>
<dbReference type="SUPFAM" id="SSF50341">
    <property type="entry name" value="CheW-like"/>
    <property type="match status" value="4"/>
</dbReference>
<dbReference type="EMBL" id="CP061799">
    <property type="protein sequence ID" value="QTA77938.1"/>
    <property type="molecule type" value="Genomic_DNA"/>
</dbReference>
<dbReference type="Proteomes" id="UP000663720">
    <property type="component" value="Chromosome"/>
</dbReference>
<dbReference type="Pfam" id="PF01584">
    <property type="entry name" value="CheW"/>
    <property type="match status" value="4"/>
</dbReference>
<dbReference type="PANTHER" id="PTHR22617">
    <property type="entry name" value="CHEMOTAXIS SENSOR HISTIDINE KINASE-RELATED"/>
    <property type="match status" value="1"/>
</dbReference>
<proteinExistence type="predicted"/>
<accession>A0A975GE82</accession>
<dbReference type="AlphaFoldDB" id="A0A975GE82"/>
<dbReference type="PANTHER" id="PTHR22617:SF23">
    <property type="entry name" value="CHEMOTAXIS PROTEIN CHEW"/>
    <property type="match status" value="1"/>
</dbReference>
<dbReference type="InterPro" id="IPR039315">
    <property type="entry name" value="CheW"/>
</dbReference>
<feature type="domain" description="CheW-like" evidence="2">
    <location>
        <begin position="29"/>
        <end position="171"/>
    </location>
</feature>
<organism evidence="3 4">
    <name type="scientific">Desulfonema limicola</name>
    <dbReference type="NCBI Taxonomy" id="45656"/>
    <lineage>
        <taxon>Bacteria</taxon>
        <taxon>Pseudomonadati</taxon>
        <taxon>Thermodesulfobacteriota</taxon>
        <taxon>Desulfobacteria</taxon>
        <taxon>Desulfobacterales</taxon>
        <taxon>Desulfococcaceae</taxon>
        <taxon>Desulfonema</taxon>
    </lineage>
</organism>
<reference evidence="3" key="1">
    <citation type="journal article" date="2021" name="Microb. Physiol.">
        <title>Proteogenomic Insights into the Physiology of Marine, Sulfate-Reducing, Filamentous Desulfonema limicola and Desulfonema magnum.</title>
        <authorList>
            <person name="Schnaars V."/>
            <person name="Wohlbrand L."/>
            <person name="Scheve S."/>
            <person name="Hinrichs C."/>
            <person name="Reinhardt R."/>
            <person name="Rabus R."/>
        </authorList>
    </citation>
    <scope>NUCLEOTIDE SEQUENCE</scope>
    <source>
        <strain evidence="3">5ac10</strain>
    </source>
</reference>
<protein>
    <submittedName>
        <fullName evidence="3">Chemotaxis protein</fullName>
    </submittedName>
</protein>